<keyword evidence="4" id="KW-1185">Reference proteome</keyword>
<keyword evidence="3" id="KW-0067">ATP-binding</keyword>
<evidence type="ECO:0000256" key="1">
    <source>
        <dbReference type="SAM" id="MobiDB-lite"/>
    </source>
</evidence>
<dbReference type="SUPFAM" id="SSF52540">
    <property type="entry name" value="P-loop containing nucleoside triphosphate hydrolases"/>
    <property type="match status" value="1"/>
</dbReference>
<evidence type="ECO:0000259" key="2">
    <source>
        <dbReference type="SMART" id="SM00382"/>
    </source>
</evidence>
<feature type="region of interest" description="Disordered" evidence="1">
    <location>
        <begin position="485"/>
        <end position="513"/>
    </location>
</feature>
<keyword evidence="3" id="KW-0547">Nucleotide-binding</keyword>
<feature type="domain" description="AAA+ ATPase" evidence="2">
    <location>
        <begin position="198"/>
        <end position="397"/>
    </location>
</feature>
<protein>
    <submittedName>
        <fullName evidence="3">ATP-binding protein</fullName>
    </submittedName>
</protein>
<accession>A0ABZ0Y0Y7</accession>
<dbReference type="Proteomes" id="UP001326110">
    <property type="component" value="Chromosome"/>
</dbReference>
<name>A0ABZ0Y0Y7_9BURK</name>
<gene>
    <name evidence="3" type="ORF">SR858_03360</name>
</gene>
<dbReference type="Gene3D" id="3.40.50.300">
    <property type="entry name" value="P-loop containing nucleotide triphosphate hydrolases"/>
    <property type="match status" value="1"/>
</dbReference>
<dbReference type="EMBL" id="CP140152">
    <property type="protein sequence ID" value="WQH05388.1"/>
    <property type="molecule type" value="Genomic_DNA"/>
</dbReference>
<reference evidence="3 4" key="1">
    <citation type="submission" date="2023-11" db="EMBL/GenBank/DDBJ databases">
        <title>MicrobeMod: A computational toolkit for identifying prokaryotic methylation and restriction-modification with nanopore sequencing.</title>
        <authorList>
            <person name="Crits-Christoph A."/>
            <person name="Kang S.C."/>
            <person name="Lee H."/>
            <person name="Ostrov N."/>
        </authorList>
    </citation>
    <scope>NUCLEOTIDE SEQUENCE [LARGE SCALE GENOMIC DNA]</scope>
    <source>
        <strain evidence="3 4">ATCC 25935</strain>
    </source>
</reference>
<dbReference type="InterPro" id="IPR027417">
    <property type="entry name" value="P-loop_NTPase"/>
</dbReference>
<dbReference type="GO" id="GO:0005524">
    <property type="term" value="F:ATP binding"/>
    <property type="evidence" value="ECO:0007669"/>
    <property type="project" value="UniProtKB-KW"/>
</dbReference>
<sequence length="513" mass="56382">MNLPAPFAPVPAVHGAPAAAAGMATLTADTASANTASAATATASTTAPAFMRAPRTVEDTGLPFLFLVELLLKVLAQRGQLKLPELASHLKLAVGVIDPLIAFMRTEKLCEVTRRGGSGTDADLAYHLTELGHERARQCMARNAYAGPAPVTLADYRRQVALQSVADLHVTRADVTREFNDIVVNQQVLDQLGAAMNSGRAIFIHGLAGSGKTYLAERLRGLLHGDIALPYAIMIDGEVVPFYDPVQHRASNQVEAAAPDSAGHDSIDKLRSIDLRWVRGVQRPATLTGGELTLEMLDLRFDPNTRLYQAPPHLKANNGIFIIDDLGRQRCSPLELMNRWIVPMDRGIDYLSLHTGHVFEVPFDVVVVFSSNFLPERLSDGAFLRRLGYKIEVPPQTEAEYERIFRQVCQQAGLNFEPDAYHYLLQEKHRREDVPLLACYPRDLIRQLLDLARYEAAPAVMTRAALDWAWHNYFAGAGVRRMAAAQHHHSTGGDADRERRDGGAALNPMKANS</sequence>
<dbReference type="InterPro" id="IPR003593">
    <property type="entry name" value="AAA+_ATPase"/>
</dbReference>
<evidence type="ECO:0000313" key="3">
    <source>
        <dbReference type="EMBL" id="WQH05388.1"/>
    </source>
</evidence>
<dbReference type="RefSeq" id="WP_322534390.1">
    <property type="nucleotide sequence ID" value="NZ_CP140152.1"/>
</dbReference>
<organism evidence="3 4">
    <name type="scientific">Duganella zoogloeoides</name>
    <dbReference type="NCBI Taxonomy" id="75659"/>
    <lineage>
        <taxon>Bacteria</taxon>
        <taxon>Pseudomonadati</taxon>
        <taxon>Pseudomonadota</taxon>
        <taxon>Betaproteobacteria</taxon>
        <taxon>Burkholderiales</taxon>
        <taxon>Oxalobacteraceae</taxon>
        <taxon>Telluria group</taxon>
        <taxon>Duganella</taxon>
    </lineage>
</organism>
<dbReference type="SMART" id="SM00382">
    <property type="entry name" value="AAA"/>
    <property type="match status" value="1"/>
</dbReference>
<evidence type="ECO:0000313" key="4">
    <source>
        <dbReference type="Proteomes" id="UP001326110"/>
    </source>
</evidence>
<proteinExistence type="predicted"/>